<evidence type="ECO:0000259" key="6">
    <source>
        <dbReference type="PROSITE" id="PS50931"/>
    </source>
</evidence>
<evidence type="ECO:0000256" key="2">
    <source>
        <dbReference type="ARBA" id="ARBA00023015"/>
    </source>
</evidence>
<proteinExistence type="inferred from homology"/>
<dbReference type="Gene3D" id="3.40.190.10">
    <property type="entry name" value="Periplasmic binding protein-like II"/>
    <property type="match status" value="2"/>
</dbReference>
<dbReference type="InterPro" id="IPR036388">
    <property type="entry name" value="WH-like_DNA-bd_sf"/>
</dbReference>
<comment type="similarity">
    <text evidence="1">Belongs to the LysR transcriptional regulatory family.</text>
</comment>
<feature type="domain" description="HTH lysR-type" evidence="6">
    <location>
        <begin position="356"/>
        <end position="413"/>
    </location>
</feature>
<keyword evidence="2" id="KW-0805">Transcription regulation</keyword>
<dbReference type="Pfam" id="PF03466">
    <property type="entry name" value="LysR_substrate"/>
    <property type="match status" value="1"/>
</dbReference>
<keyword evidence="8" id="KW-1185">Reference proteome</keyword>
<evidence type="ECO:0000256" key="1">
    <source>
        <dbReference type="ARBA" id="ARBA00009437"/>
    </source>
</evidence>
<accession>A0A7J0C5P3</accession>
<dbReference type="SUPFAM" id="SSF53850">
    <property type="entry name" value="Periplasmic binding protein-like II"/>
    <property type="match status" value="1"/>
</dbReference>
<dbReference type="GO" id="GO:0032993">
    <property type="term" value="C:protein-DNA complex"/>
    <property type="evidence" value="ECO:0007669"/>
    <property type="project" value="TreeGrafter"/>
</dbReference>
<dbReference type="PANTHER" id="PTHR30346:SF28">
    <property type="entry name" value="HTH-TYPE TRANSCRIPTIONAL REGULATOR CYNR"/>
    <property type="match status" value="1"/>
</dbReference>
<dbReference type="GO" id="GO:0003700">
    <property type="term" value="F:DNA-binding transcription factor activity"/>
    <property type="evidence" value="ECO:0007669"/>
    <property type="project" value="InterPro"/>
</dbReference>
<dbReference type="InterPro" id="IPR005119">
    <property type="entry name" value="LysR_subst-bd"/>
</dbReference>
<evidence type="ECO:0000313" key="7">
    <source>
        <dbReference type="EMBL" id="GFM97708.1"/>
    </source>
</evidence>
<organism evidence="7 8">
    <name type="scientific">Streptomyces fulvorobeus</name>
    <dbReference type="NCBI Taxonomy" id="284028"/>
    <lineage>
        <taxon>Bacteria</taxon>
        <taxon>Bacillati</taxon>
        <taxon>Actinomycetota</taxon>
        <taxon>Actinomycetes</taxon>
        <taxon>Kitasatosporales</taxon>
        <taxon>Streptomycetaceae</taxon>
        <taxon>Streptomyces</taxon>
    </lineage>
</organism>
<keyword evidence="3" id="KW-0238">DNA-binding</keyword>
<dbReference type="AlphaFoldDB" id="A0A7J0C5P3"/>
<dbReference type="Gene3D" id="1.10.10.10">
    <property type="entry name" value="Winged helix-like DNA-binding domain superfamily/Winged helix DNA-binding domain"/>
    <property type="match status" value="2"/>
</dbReference>
<evidence type="ECO:0000256" key="3">
    <source>
        <dbReference type="ARBA" id="ARBA00023125"/>
    </source>
</evidence>
<dbReference type="PRINTS" id="PR00039">
    <property type="entry name" value="HTHLYSR"/>
</dbReference>
<protein>
    <recommendedName>
        <fullName evidence="6">HTH lysR-type domain-containing protein</fullName>
    </recommendedName>
</protein>
<dbReference type="PANTHER" id="PTHR30346">
    <property type="entry name" value="TRANSCRIPTIONAL DUAL REGULATOR HCAR-RELATED"/>
    <property type="match status" value="1"/>
</dbReference>
<reference evidence="7 8" key="1">
    <citation type="submission" date="2020-05" db="EMBL/GenBank/DDBJ databases">
        <title>Whole genome shotgun sequence of Streptomyces fulvorobeus NBRC 15897.</title>
        <authorList>
            <person name="Komaki H."/>
            <person name="Tamura T."/>
        </authorList>
    </citation>
    <scope>NUCLEOTIDE SEQUENCE [LARGE SCALE GENOMIC DNA]</scope>
    <source>
        <strain evidence="7 8">NBRC 15897</strain>
    </source>
</reference>
<feature type="compositionally biased region" description="Low complexity" evidence="5">
    <location>
        <begin position="335"/>
        <end position="345"/>
    </location>
</feature>
<comment type="caution">
    <text evidence="7">The sequence shown here is derived from an EMBL/GenBank/DDBJ whole genome shotgun (WGS) entry which is preliminary data.</text>
</comment>
<name>A0A7J0C5P3_9ACTN</name>
<dbReference type="PROSITE" id="PS50931">
    <property type="entry name" value="HTH_LYSR"/>
    <property type="match status" value="1"/>
</dbReference>
<sequence length="454" mass="49050">MASVPVPPAQFPFSRADLRLLDTVAGCGDLAEVARRLGLRQASVERRLDRLDKDMDLALTRRGCHSTQLTAAGSRLLVAGRRFFRQVDLAARTEIFGAGPEALDAPDVLSIASAEPLLEDVVEDASATLGVLLSISHDTPHGALRQLADFSVDAVHTWGFDAPHASVDRAVRVYDVLDDALWVTLPSGHPLADREALSLADLLEENWVSEAGPGSEVLVERVFHTAGLPKPARLQVATASVVRGMLHRGDVVGLGSPTGPALHTPNLVRRSVVERPRRTCSLIVDPAVVPGALAGHLATLLTARCLGRFAEHHQDMLRDPWWAQWYGDQLDRQDAGAAPAAHPAADPSPPVEPGQLDVEDLHLLRAVAQHGSINRAAAVLSISQSALTRRIHRLEFRLGARLLLRSSRGTSLTSSARKFLRQLDVFEREFHGAGIAARRHPGRPVPTGRWTQAG</sequence>
<dbReference type="SUPFAM" id="SSF46785">
    <property type="entry name" value="Winged helix' DNA-binding domain"/>
    <property type="match status" value="2"/>
</dbReference>
<keyword evidence="4" id="KW-0804">Transcription</keyword>
<evidence type="ECO:0000313" key="8">
    <source>
        <dbReference type="Proteomes" id="UP000498980"/>
    </source>
</evidence>
<dbReference type="GO" id="GO:0003677">
    <property type="term" value="F:DNA binding"/>
    <property type="evidence" value="ECO:0007669"/>
    <property type="project" value="UniProtKB-KW"/>
</dbReference>
<dbReference type="InterPro" id="IPR000847">
    <property type="entry name" value="LysR_HTH_N"/>
</dbReference>
<feature type="region of interest" description="Disordered" evidence="5">
    <location>
        <begin position="333"/>
        <end position="355"/>
    </location>
</feature>
<dbReference type="InterPro" id="IPR036390">
    <property type="entry name" value="WH_DNA-bd_sf"/>
</dbReference>
<dbReference type="Pfam" id="PF00126">
    <property type="entry name" value="HTH_1"/>
    <property type="match status" value="2"/>
</dbReference>
<dbReference type="EMBL" id="BLWC01000001">
    <property type="protein sequence ID" value="GFM97708.1"/>
    <property type="molecule type" value="Genomic_DNA"/>
</dbReference>
<evidence type="ECO:0000256" key="4">
    <source>
        <dbReference type="ARBA" id="ARBA00023163"/>
    </source>
</evidence>
<evidence type="ECO:0000256" key="5">
    <source>
        <dbReference type="SAM" id="MobiDB-lite"/>
    </source>
</evidence>
<gene>
    <name evidence="7" type="ORF">Sfulv_25190</name>
</gene>
<dbReference type="Proteomes" id="UP000498980">
    <property type="component" value="Unassembled WGS sequence"/>
</dbReference>